<comment type="caution">
    <text evidence="10">The sequence shown here is derived from an EMBL/GenBank/DDBJ whole genome shotgun (WGS) entry which is preliminary data.</text>
</comment>
<dbReference type="Gene3D" id="1.20.1560.10">
    <property type="entry name" value="ABC transporter type 1, transmembrane domain"/>
    <property type="match status" value="1"/>
</dbReference>
<dbReference type="PANTHER" id="PTHR43394">
    <property type="entry name" value="ATP-DEPENDENT PERMEASE MDL1, MITOCHONDRIAL"/>
    <property type="match status" value="1"/>
</dbReference>
<accession>A0AAE3E816</accession>
<feature type="domain" description="ABC transmembrane type-1" evidence="9">
    <location>
        <begin position="83"/>
        <end position="252"/>
    </location>
</feature>
<dbReference type="CDD" id="cd03228">
    <property type="entry name" value="ABCC_MRP_Like"/>
    <property type="match status" value="1"/>
</dbReference>
<evidence type="ECO:0000256" key="4">
    <source>
        <dbReference type="ARBA" id="ARBA00022840"/>
    </source>
</evidence>
<protein>
    <submittedName>
        <fullName evidence="10">ABC transporter ATP-binding protein/permease</fullName>
    </submittedName>
</protein>
<dbReference type="Proteomes" id="UP001198200">
    <property type="component" value="Unassembled WGS sequence"/>
</dbReference>
<dbReference type="GO" id="GO:0016887">
    <property type="term" value="F:ATP hydrolysis activity"/>
    <property type="evidence" value="ECO:0007669"/>
    <property type="project" value="InterPro"/>
</dbReference>
<dbReference type="PANTHER" id="PTHR43394:SF1">
    <property type="entry name" value="ATP-BINDING CASSETTE SUB-FAMILY B MEMBER 10, MITOCHONDRIAL"/>
    <property type="match status" value="1"/>
</dbReference>
<evidence type="ECO:0000256" key="7">
    <source>
        <dbReference type="SAM" id="Phobius"/>
    </source>
</evidence>
<evidence type="ECO:0000259" key="8">
    <source>
        <dbReference type="PROSITE" id="PS50893"/>
    </source>
</evidence>
<evidence type="ECO:0000256" key="6">
    <source>
        <dbReference type="ARBA" id="ARBA00023136"/>
    </source>
</evidence>
<dbReference type="InterPro" id="IPR003593">
    <property type="entry name" value="AAA+_ATPase"/>
</dbReference>
<keyword evidence="4 10" id="KW-0067">ATP-binding</keyword>
<evidence type="ECO:0000259" key="9">
    <source>
        <dbReference type="PROSITE" id="PS50929"/>
    </source>
</evidence>
<dbReference type="InterPro" id="IPR039421">
    <property type="entry name" value="Type_1_exporter"/>
</dbReference>
<dbReference type="InterPro" id="IPR036640">
    <property type="entry name" value="ABC1_TM_sf"/>
</dbReference>
<dbReference type="GO" id="GO:0005524">
    <property type="term" value="F:ATP binding"/>
    <property type="evidence" value="ECO:0007669"/>
    <property type="project" value="UniProtKB-KW"/>
</dbReference>
<sequence>MASAILSFMGSLAILSGADKFLTKLIYHQKFRMNTFYLKHAALKGLTTDYINQENGIFRKLQTESFECCNGNYSPLSNIYEILIKLCTSFLGLFVFGSMLIQVHLGIIIFLIIITVISYYLNQKIIAWTAANNKERIGYQQRLHYINDISGDIRSAKDIRLYKIAVWFSDIYNTNMKGIADWYKRFTRKLLGIAVYDSSLAFLRESIVYFYLLYLIWNGQITVAEFVMYLSVVTNFSSWLGNIFSDLSSLNQINLKINYFRSYLEYPETFNRNNGVTNSVDDCPKEIELKNVSYRYEGANHNTLQNINLKINPGEHIAIVGLNGAGKTTLVKLLCGLIDPTEGQIFYDGIDIRKYNRTAFYRLFSAVFQQFSILPVTIAEIVSETTPENIDYNKVKRCLIVAGLWNKIEQLTNGVNSQFGKTIYDDGVEFSGGEIQKLLLARAMYKNAPVMLLDEPTAALDPIAESTLYGNYNQISFQKTTVFVSHRLASTSFCDRIILIENGKICEEGSHNELLKQNGTYRMLFETQAKYYKNNLDKTEVAE</sequence>
<gene>
    <name evidence="10" type="ORF">LKD48_14510</name>
</gene>
<evidence type="ECO:0000256" key="3">
    <source>
        <dbReference type="ARBA" id="ARBA00022741"/>
    </source>
</evidence>
<keyword evidence="3" id="KW-0547">Nucleotide-binding</keyword>
<reference evidence="10 11" key="1">
    <citation type="submission" date="2021-10" db="EMBL/GenBank/DDBJ databases">
        <title>Anaerobic single-cell dispensing facilitates the cultivation of human gut bacteria.</title>
        <authorList>
            <person name="Afrizal A."/>
        </authorList>
    </citation>
    <scope>NUCLEOTIDE SEQUENCE [LARGE SCALE GENOMIC DNA]</scope>
    <source>
        <strain evidence="10 11">CLA-AA-H224</strain>
    </source>
</reference>
<evidence type="ECO:0000256" key="5">
    <source>
        <dbReference type="ARBA" id="ARBA00022989"/>
    </source>
</evidence>
<dbReference type="RefSeq" id="WP_308732400.1">
    <property type="nucleotide sequence ID" value="NZ_JAJEQN010000051.1"/>
</dbReference>
<dbReference type="InterPro" id="IPR003439">
    <property type="entry name" value="ABC_transporter-like_ATP-bd"/>
</dbReference>
<dbReference type="EMBL" id="JAJEQN010000051">
    <property type="protein sequence ID" value="MCC2222816.1"/>
    <property type="molecule type" value="Genomic_DNA"/>
</dbReference>
<feature type="transmembrane region" description="Helical" evidence="7">
    <location>
        <begin position="99"/>
        <end position="121"/>
    </location>
</feature>
<dbReference type="GO" id="GO:0005886">
    <property type="term" value="C:plasma membrane"/>
    <property type="evidence" value="ECO:0007669"/>
    <property type="project" value="UniProtKB-SubCell"/>
</dbReference>
<dbReference type="InterPro" id="IPR027417">
    <property type="entry name" value="P-loop_NTPase"/>
</dbReference>
<evidence type="ECO:0000256" key="1">
    <source>
        <dbReference type="ARBA" id="ARBA00004651"/>
    </source>
</evidence>
<evidence type="ECO:0000313" key="10">
    <source>
        <dbReference type="EMBL" id="MCC2222816.1"/>
    </source>
</evidence>
<keyword evidence="6 7" id="KW-0472">Membrane</keyword>
<dbReference type="InterPro" id="IPR017871">
    <property type="entry name" value="ABC_transporter-like_CS"/>
</dbReference>
<name>A0AAE3E816_9FIRM</name>
<keyword evidence="2 7" id="KW-0812">Transmembrane</keyword>
<dbReference type="PROSITE" id="PS50929">
    <property type="entry name" value="ABC_TM1F"/>
    <property type="match status" value="1"/>
</dbReference>
<comment type="subcellular location">
    <subcellularLocation>
        <location evidence="1">Cell membrane</location>
        <topology evidence="1">Multi-pass membrane protein</topology>
    </subcellularLocation>
</comment>
<dbReference type="SUPFAM" id="SSF52540">
    <property type="entry name" value="P-loop containing nucleoside triphosphate hydrolases"/>
    <property type="match status" value="1"/>
</dbReference>
<dbReference type="Pfam" id="PF00005">
    <property type="entry name" value="ABC_tran"/>
    <property type="match status" value="1"/>
</dbReference>
<dbReference type="AlphaFoldDB" id="A0AAE3E816"/>
<evidence type="ECO:0000256" key="2">
    <source>
        <dbReference type="ARBA" id="ARBA00022692"/>
    </source>
</evidence>
<dbReference type="SMART" id="SM00382">
    <property type="entry name" value="AAA"/>
    <property type="match status" value="1"/>
</dbReference>
<dbReference type="PROSITE" id="PS00211">
    <property type="entry name" value="ABC_TRANSPORTER_1"/>
    <property type="match status" value="1"/>
</dbReference>
<keyword evidence="11" id="KW-1185">Reference proteome</keyword>
<proteinExistence type="predicted"/>
<keyword evidence="5 7" id="KW-1133">Transmembrane helix</keyword>
<evidence type="ECO:0000313" key="11">
    <source>
        <dbReference type="Proteomes" id="UP001198200"/>
    </source>
</evidence>
<dbReference type="PROSITE" id="PS50893">
    <property type="entry name" value="ABC_TRANSPORTER_2"/>
    <property type="match status" value="1"/>
</dbReference>
<dbReference type="Gene3D" id="3.40.50.300">
    <property type="entry name" value="P-loop containing nucleotide triphosphate hydrolases"/>
    <property type="match status" value="1"/>
</dbReference>
<dbReference type="SUPFAM" id="SSF90123">
    <property type="entry name" value="ABC transporter transmembrane region"/>
    <property type="match status" value="1"/>
</dbReference>
<dbReference type="GO" id="GO:0015421">
    <property type="term" value="F:ABC-type oligopeptide transporter activity"/>
    <property type="evidence" value="ECO:0007669"/>
    <property type="project" value="TreeGrafter"/>
</dbReference>
<feature type="domain" description="ABC transporter" evidence="8">
    <location>
        <begin position="287"/>
        <end position="527"/>
    </location>
</feature>
<dbReference type="InterPro" id="IPR011527">
    <property type="entry name" value="ABC1_TM_dom"/>
</dbReference>
<organism evidence="10 11">
    <name type="scientific">Anthropogastromicrobium aceti</name>
    <dbReference type="NCBI Taxonomy" id="2981768"/>
    <lineage>
        <taxon>Bacteria</taxon>
        <taxon>Bacillati</taxon>
        <taxon>Bacillota</taxon>
        <taxon>Clostridia</taxon>
        <taxon>Lachnospirales</taxon>
        <taxon>Lachnospiraceae</taxon>
        <taxon>Anthropogastromicrobium</taxon>
    </lineage>
</organism>